<feature type="compositionally biased region" description="Basic and acidic residues" evidence="1">
    <location>
        <begin position="140"/>
        <end position="151"/>
    </location>
</feature>
<evidence type="ECO:0000313" key="2">
    <source>
        <dbReference type="EMBL" id="CAM01369.1"/>
    </source>
</evidence>
<accession>A4FBE4</accession>
<feature type="compositionally biased region" description="Polar residues" evidence="1">
    <location>
        <begin position="36"/>
        <end position="50"/>
    </location>
</feature>
<gene>
    <name evidence="2" type="ordered locus">SACE_2063</name>
</gene>
<feature type="compositionally biased region" description="Basic residues" evidence="1">
    <location>
        <begin position="1"/>
        <end position="11"/>
    </location>
</feature>
<dbReference type="EMBL" id="AM420293">
    <property type="protein sequence ID" value="CAM01369.1"/>
    <property type="molecule type" value="Genomic_DNA"/>
</dbReference>
<feature type="compositionally biased region" description="Low complexity" evidence="1">
    <location>
        <begin position="113"/>
        <end position="124"/>
    </location>
</feature>
<evidence type="ECO:0000313" key="3">
    <source>
        <dbReference type="Proteomes" id="UP000006728"/>
    </source>
</evidence>
<dbReference type="AlphaFoldDB" id="A4FBE4"/>
<evidence type="ECO:0000256" key="1">
    <source>
        <dbReference type="SAM" id="MobiDB-lite"/>
    </source>
</evidence>
<reference evidence="2 3" key="1">
    <citation type="journal article" date="2007" name="Nat. Biotechnol.">
        <title>Complete genome sequence of the erythromycin-producing bacterium Saccharopolyspora erythraea NRRL23338.</title>
        <authorList>
            <person name="Oliynyk M."/>
            <person name="Samborskyy M."/>
            <person name="Lester J.B."/>
            <person name="Mironenko T."/>
            <person name="Scott N."/>
            <person name="Dickens S."/>
            <person name="Haydock S.F."/>
            <person name="Leadlay P.F."/>
        </authorList>
    </citation>
    <scope>NUCLEOTIDE SEQUENCE [LARGE SCALE GENOMIC DNA]</scope>
    <source>
        <strain evidence="3">ATCC 11635 / DSM 40517 / JCM 4748 / NBRC 13426 / NCIMB 8594 / NRRL 2338</strain>
    </source>
</reference>
<dbReference type="KEGG" id="sen:SACE_2063"/>
<sequence length="151" mass="15632">MSTSGRRRAIRSHAVSRTASHPSHSGTGTHHGGIQPQETESPTTDHSTATARPHANLGTTTPLRSERSSIPPNPPATAPAVPATTDQVTGEGSAGRPPDGGTPALKTRVSCGRPATRATRFPARCEAGDAPWSPSGRYGNPKDSRADSLSR</sequence>
<dbReference type="STRING" id="405948.SACE_2063"/>
<keyword evidence="3" id="KW-1185">Reference proteome</keyword>
<dbReference type="HOGENOM" id="CLU_1730066_0_0_11"/>
<feature type="region of interest" description="Disordered" evidence="1">
    <location>
        <begin position="1"/>
        <end position="151"/>
    </location>
</feature>
<proteinExistence type="predicted"/>
<name>A4FBE4_SACEN</name>
<feature type="compositionally biased region" description="Low complexity" evidence="1">
    <location>
        <begin position="18"/>
        <end position="28"/>
    </location>
</feature>
<dbReference type="Proteomes" id="UP000006728">
    <property type="component" value="Chromosome"/>
</dbReference>
<organism evidence="2 3">
    <name type="scientific">Saccharopolyspora erythraea (strain ATCC 11635 / DSM 40517 / JCM 4748 / NBRC 13426 / NCIMB 8594 / NRRL 2338)</name>
    <dbReference type="NCBI Taxonomy" id="405948"/>
    <lineage>
        <taxon>Bacteria</taxon>
        <taxon>Bacillati</taxon>
        <taxon>Actinomycetota</taxon>
        <taxon>Actinomycetes</taxon>
        <taxon>Pseudonocardiales</taxon>
        <taxon>Pseudonocardiaceae</taxon>
        <taxon>Saccharopolyspora</taxon>
    </lineage>
</organism>
<protein>
    <submittedName>
        <fullName evidence="2">Uncharacterized protein</fullName>
    </submittedName>
</protein>